<dbReference type="Proteomes" id="UP000595198">
    <property type="component" value="Chromosome"/>
</dbReference>
<keyword evidence="2" id="KW-0472">Membrane</keyword>
<dbReference type="AlphaFoldDB" id="A0AB37GEC5"/>
<dbReference type="EMBL" id="CP065628">
    <property type="protein sequence ID" value="QPR30078.1"/>
    <property type="molecule type" value="Genomic_DNA"/>
</dbReference>
<keyword evidence="2" id="KW-1133">Transmembrane helix</keyword>
<name>A0AB37GEC5_CORAY</name>
<dbReference type="RefSeq" id="WP_070858431.1">
    <property type="nucleotide sequence ID" value="NZ_CP065628.1"/>
</dbReference>
<protein>
    <recommendedName>
        <fullName evidence="7">EcsC family protein</fullName>
    </recommendedName>
</protein>
<dbReference type="Proteomes" id="UP000594774">
    <property type="component" value="Chromosome"/>
</dbReference>
<dbReference type="EMBL" id="CP066023">
    <property type="protein sequence ID" value="QQB81916.1"/>
    <property type="molecule type" value="Genomic_DNA"/>
</dbReference>
<evidence type="ECO:0000313" key="5">
    <source>
        <dbReference type="Proteomes" id="UP000594774"/>
    </source>
</evidence>
<gene>
    <name evidence="3" type="ORF">I6G95_07445</name>
    <name evidence="4" type="ORF">I6H48_08015</name>
</gene>
<evidence type="ECO:0000256" key="2">
    <source>
        <dbReference type="SAM" id="Phobius"/>
    </source>
</evidence>
<reference evidence="5 6" key="1">
    <citation type="submission" date="2020-12" db="EMBL/GenBank/DDBJ databases">
        <title>FDA dAtabase for Regulatory Grade micrObial Sequences (FDA-ARGOS): Supporting development and validation of Infectious Disease Dx tests.</title>
        <authorList>
            <person name="Sproer C."/>
            <person name="Gronow S."/>
            <person name="Severitt S."/>
            <person name="Schroder I."/>
            <person name="Tallon L."/>
            <person name="Sadzewicz L."/>
            <person name="Zhao X."/>
            <person name="Boylan J."/>
            <person name="Ott S."/>
            <person name="Bowen H."/>
            <person name="Vavikolanu K."/>
            <person name="Mehta A."/>
            <person name="Aluvathingal J."/>
            <person name="Nadendla S."/>
            <person name="Lowell S."/>
            <person name="Myers T."/>
            <person name="Yan Y."/>
            <person name="Sichtig H."/>
        </authorList>
    </citation>
    <scope>NUCLEOTIDE SEQUENCE [LARGE SCALE GENOMIC DNA]</scope>
    <source>
        <strain evidence="3 5">FDAARGOS_938</strain>
        <strain evidence="4 6">FDAARGOS_991</strain>
    </source>
</reference>
<evidence type="ECO:0008006" key="7">
    <source>
        <dbReference type="Google" id="ProtNLM"/>
    </source>
</evidence>
<evidence type="ECO:0000256" key="1">
    <source>
        <dbReference type="SAM" id="MobiDB-lite"/>
    </source>
</evidence>
<feature type="compositionally biased region" description="Basic and acidic residues" evidence="1">
    <location>
        <begin position="249"/>
        <end position="270"/>
    </location>
</feature>
<keyword evidence="6" id="KW-1185">Reference proteome</keyword>
<feature type="region of interest" description="Disordered" evidence="1">
    <location>
        <begin position="249"/>
        <end position="288"/>
    </location>
</feature>
<proteinExistence type="predicted"/>
<feature type="transmembrane region" description="Helical" evidence="2">
    <location>
        <begin position="203"/>
        <end position="224"/>
    </location>
</feature>
<accession>A0AB37GEC5</accession>
<sequence length="288" mass="30913">MFQKTKKDSTRTVTDAVNSTPEAIERDAGKLGTLLIQTLDKTMSWQSSAITGYVSSLHKRKKDETPAQVQERIDSHYLNLVTGTGGAAGGSAVLPGVGMITGLAAVTGESLLFLEASAWYTLASATLRNIDITNPQRRRTLILAAMSGSEGTAIMASLLGEESLRKQTKTSVNSLLPRLGVPQLGAANRLLIREARKRLMKNARLAIIGKILPFGIGAVVGASANRKLGGILISSTRASLGPLPQDWSDFERKLPAKSNTSEDSKKDSKSSRFSIPSALKWPKKKKNK</sequence>
<evidence type="ECO:0000313" key="6">
    <source>
        <dbReference type="Proteomes" id="UP000595198"/>
    </source>
</evidence>
<evidence type="ECO:0000313" key="3">
    <source>
        <dbReference type="EMBL" id="QPR30078.1"/>
    </source>
</evidence>
<organism evidence="3 5">
    <name type="scientific">Corynebacterium amycolatum</name>
    <dbReference type="NCBI Taxonomy" id="43765"/>
    <lineage>
        <taxon>Bacteria</taxon>
        <taxon>Bacillati</taxon>
        <taxon>Actinomycetota</taxon>
        <taxon>Actinomycetes</taxon>
        <taxon>Mycobacteriales</taxon>
        <taxon>Corynebacteriaceae</taxon>
        <taxon>Corynebacterium</taxon>
    </lineage>
</organism>
<keyword evidence="2" id="KW-0812">Transmembrane</keyword>
<evidence type="ECO:0000313" key="4">
    <source>
        <dbReference type="EMBL" id="QQB81916.1"/>
    </source>
</evidence>